<evidence type="ECO:0000256" key="1">
    <source>
        <dbReference type="SAM" id="Phobius"/>
    </source>
</evidence>
<organism evidence="2 3">
    <name type="scientific">Calidifontibacter indicus</name>
    <dbReference type="NCBI Taxonomy" id="419650"/>
    <lineage>
        <taxon>Bacteria</taxon>
        <taxon>Bacillati</taxon>
        <taxon>Actinomycetota</taxon>
        <taxon>Actinomycetes</taxon>
        <taxon>Micrococcales</taxon>
        <taxon>Dermacoccaceae</taxon>
        <taxon>Calidifontibacter</taxon>
    </lineage>
</organism>
<keyword evidence="1" id="KW-1133">Transmembrane helix</keyword>
<dbReference type="EMBL" id="QTUA01000001">
    <property type="protein sequence ID" value="REF31030.1"/>
    <property type="molecule type" value="Genomic_DNA"/>
</dbReference>
<keyword evidence="3" id="KW-1185">Reference proteome</keyword>
<feature type="transmembrane region" description="Helical" evidence="1">
    <location>
        <begin position="287"/>
        <end position="306"/>
    </location>
</feature>
<dbReference type="Proteomes" id="UP000256253">
    <property type="component" value="Unassembled WGS sequence"/>
</dbReference>
<keyword evidence="1" id="KW-0812">Transmembrane</keyword>
<evidence type="ECO:0000313" key="3">
    <source>
        <dbReference type="Proteomes" id="UP000256253"/>
    </source>
</evidence>
<evidence type="ECO:0000313" key="2">
    <source>
        <dbReference type="EMBL" id="REF31030.1"/>
    </source>
</evidence>
<feature type="transmembrane region" description="Helical" evidence="1">
    <location>
        <begin position="215"/>
        <end position="233"/>
    </location>
</feature>
<feature type="transmembrane region" description="Helical" evidence="1">
    <location>
        <begin position="115"/>
        <end position="134"/>
    </location>
</feature>
<gene>
    <name evidence="2" type="ORF">DFJ65_2071</name>
</gene>
<keyword evidence="1" id="KW-0472">Membrane</keyword>
<accession>A0A3D9USS2</accession>
<sequence length="597" mass="63381">MTRVRQIRPDGWTQVAIVLICVQTLWRGWAAYDAYFWQDDFRYLADMQHGLSADMLFQSYNGHVMPGSFLMSWVVAATGSSHVLAASIVVFMSLVAAALLAITLRLLFGAHIATLVVLAAALFTPLTLVGYTWFAYGLQLWPQQISLLAALCSYAMWRRSGRTLWCVMGAVALLFGLFFWEKALLVGPAVVLFALLAASGGPIERLRAVIAQWRWFAAPVVLSFAYLALYLVLTNDSKVSADLADQSAGVTDAVQHSVLRLFLPGLLGGPWTATGAVTTLNANPSNVALAVCAVMWVGIIGCSFLQRGRRAGAAWIWLAVVLAIALAMVAAFRGFGGLTVRDSRYLADLVPMAAVAVAWAYLPLRLGGEQRPEASVLKGADDAAPVGAVTPAWQAPLVLVLLAGIVASSWVTVSTMTDRLDNRYSRNYVNGLRTSLAAETEPLLVTPAPPVAVMLGSTQDVAEAMGIKARWVRSGANLRMVDPIGQLRPVGVPTGSWVAKGDRPDCGWLLTPQQPVTVQIPAVGTPVSVRVGLMSGQPQPVTVEVDGAPPASTTTTVNGLGVVVLASPAPTRVTVRLPQGTSACVTDVSAGVVAAQE</sequence>
<feature type="transmembrane region" description="Helical" evidence="1">
    <location>
        <begin position="186"/>
        <end position="203"/>
    </location>
</feature>
<protein>
    <recommendedName>
        <fullName evidence="4">4-amino-4-deoxy-L-arabinose transferase-like glycosyltransferase</fullName>
    </recommendedName>
</protein>
<comment type="caution">
    <text evidence="2">The sequence shown here is derived from an EMBL/GenBank/DDBJ whole genome shotgun (WGS) entry which is preliminary data.</text>
</comment>
<feature type="transmembrane region" description="Helical" evidence="1">
    <location>
        <begin position="164"/>
        <end position="180"/>
    </location>
</feature>
<dbReference type="RefSeq" id="WP_115922939.1">
    <property type="nucleotide sequence ID" value="NZ_QTUA01000001.1"/>
</dbReference>
<feature type="transmembrane region" description="Helical" evidence="1">
    <location>
        <begin position="83"/>
        <end position="108"/>
    </location>
</feature>
<reference evidence="2 3" key="1">
    <citation type="submission" date="2018-08" db="EMBL/GenBank/DDBJ databases">
        <title>Sequencing the genomes of 1000 actinobacteria strains.</title>
        <authorList>
            <person name="Klenk H.-P."/>
        </authorList>
    </citation>
    <scope>NUCLEOTIDE SEQUENCE [LARGE SCALE GENOMIC DNA]</scope>
    <source>
        <strain evidence="2 3">DSM 22967</strain>
    </source>
</reference>
<dbReference type="OrthoDB" id="3778510at2"/>
<feature type="transmembrane region" description="Helical" evidence="1">
    <location>
        <begin position="312"/>
        <end position="333"/>
    </location>
</feature>
<name>A0A3D9USS2_9MICO</name>
<evidence type="ECO:0008006" key="4">
    <source>
        <dbReference type="Google" id="ProtNLM"/>
    </source>
</evidence>
<feature type="transmembrane region" description="Helical" evidence="1">
    <location>
        <begin position="393"/>
        <end position="413"/>
    </location>
</feature>
<proteinExistence type="predicted"/>
<dbReference type="AlphaFoldDB" id="A0A3D9USS2"/>